<protein>
    <submittedName>
        <fullName evidence="3">HSF-type DNA-binding</fullName>
    </submittedName>
</protein>
<dbReference type="OrthoDB" id="10416110at2759"/>
<keyword evidence="2" id="KW-0472">Membrane</keyword>
<organism evidence="3 4">
    <name type="scientific">Chlorella sorokiniana</name>
    <name type="common">Freshwater green alga</name>
    <dbReference type="NCBI Taxonomy" id="3076"/>
    <lineage>
        <taxon>Eukaryota</taxon>
        <taxon>Viridiplantae</taxon>
        <taxon>Chlorophyta</taxon>
        <taxon>core chlorophytes</taxon>
        <taxon>Trebouxiophyceae</taxon>
        <taxon>Chlorellales</taxon>
        <taxon>Chlorellaceae</taxon>
        <taxon>Chlorella clade</taxon>
        <taxon>Chlorella</taxon>
    </lineage>
</organism>
<reference evidence="3 4" key="1">
    <citation type="journal article" date="2018" name="Plant J.">
        <title>Genome sequences of Chlorella sorokiniana UTEX 1602 and Micractinium conductrix SAG 241.80: implications to maltose excretion by a green alga.</title>
        <authorList>
            <person name="Arriola M.B."/>
            <person name="Velmurugan N."/>
            <person name="Zhang Y."/>
            <person name="Plunkett M.H."/>
            <person name="Hondzo H."/>
            <person name="Barney B.M."/>
        </authorList>
    </citation>
    <scope>NUCLEOTIDE SEQUENCE [LARGE SCALE GENOMIC DNA]</scope>
    <source>
        <strain evidence="4">UTEX 1602</strain>
    </source>
</reference>
<keyword evidence="3" id="KW-0238">DNA-binding</keyword>
<accession>A0A2P6TPU4</accession>
<evidence type="ECO:0000313" key="4">
    <source>
        <dbReference type="Proteomes" id="UP000239899"/>
    </source>
</evidence>
<evidence type="ECO:0000256" key="1">
    <source>
        <dbReference type="SAM" id="MobiDB-lite"/>
    </source>
</evidence>
<keyword evidence="4" id="KW-1185">Reference proteome</keyword>
<dbReference type="Proteomes" id="UP000239899">
    <property type="component" value="Unassembled WGS sequence"/>
</dbReference>
<feature type="region of interest" description="Disordered" evidence="1">
    <location>
        <begin position="1"/>
        <end position="31"/>
    </location>
</feature>
<keyword evidence="2" id="KW-0812">Transmembrane</keyword>
<dbReference type="GO" id="GO:0003677">
    <property type="term" value="F:DNA binding"/>
    <property type="evidence" value="ECO:0007669"/>
    <property type="project" value="UniProtKB-KW"/>
</dbReference>
<gene>
    <name evidence="3" type="ORF">C2E21_5260</name>
</gene>
<sequence>MSGYEELPGGESGQAAVSSQQQPPPPTFTVHAAAGVPATAPAAPRPLPAAAGLGAAPALGIPVPPQQQQFATQFAAGLPLQQLPPSAAEEWDRAAVLMSVWLGCASATLLLSLLTANTFAIAGAACAVVGACTHRFPSCRPGGPGNLAASVNRIHTLSIVAASLCGVVAALATLIAFGLSATCRGTEDREACAELTEATFWFALWYTSFCILSTAVSRRTRRMRLLLNPVSSGVVQL</sequence>
<feature type="transmembrane region" description="Helical" evidence="2">
    <location>
        <begin position="157"/>
        <end position="178"/>
    </location>
</feature>
<dbReference type="EMBL" id="LHPG02000009">
    <property type="protein sequence ID" value="PRW56063.1"/>
    <property type="molecule type" value="Genomic_DNA"/>
</dbReference>
<dbReference type="AlphaFoldDB" id="A0A2P6TPU4"/>
<proteinExistence type="predicted"/>
<comment type="caution">
    <text evidence="3">The sequence shown here is derived from an EMBL/GenBank/DDBJ whole genome shotgun (WGS) entry which is preliminary data.</text>
</comment>
<feature type="transmembrane region" description="Helical" evidence="2">
    <location>
        <begin position="198"/>
        <end position="216"/>
    </location>
</feature>
<name>A0A2P6TPU4_CHLSO</name>
<evidence type="ECO:0000313" key="3">
    <source>
        <dbReference type="EMBL" id="PRW56063.1"/>
    </source>
</evidence>
<feature type="transmembrane region" description="Helical" evidence="2">
    <location>
        <begin position="119"/>
        <end position="136"/>
    </location>
</feature>
<evidence type="ECO:0000256" key="2">
    <source>
        <dbReference type="SAM" id="Phobius"/>
    </source>
</evidence>
<keyword evidence="2" id="KW-1133">Transmembrane helix</keyword>